<dbReference type="PANTHER" id="PTHR46797:SF1">
    <property type="entry name" value="METHYLPHOSPHONATE SYNTHASE"/>
    <property type="match status" value="1"/>
</dbReference>
<dbReference type="SUPFAM" id="SSF47413">
    <property type="entry name" value="lambda repressor-like DNA-binding domains"/>
    <property type="match status" value="1"/>
</dbReference>
<evidence type="ECO:0000256" key="1">
    <source>
        <dbReference type="ARBA" id="ARBA00023125"/>
    </source>
</evidence>
<dbReference type="CDD" id="cd00093">
    <property type="entry name" value="HTH_XRE"/>
    <property type="match status" value="1"/>
</dbReference>
<comment type="caution">
    <text evidence="3">The sequence shown here is derived from an EMBL/GenBank/DDBJ whole genome shotgun (WGS) entry which is preliminary data.</text>
</comment>
<dbReference type="Proteomes" id="UP001597261">
    <property type="component" value="Unassembled WGS sequence"/>
</dbReference>
<dbReference type="InterPro" id="IPR050807">
    <property type="entry name" value="TransReg_Diox_bact_type"/>
</dbReference>
<dbReference type="PANTHER" id="PTHR46797">
    <property type="entry name" value="HTH-TYPE TRANSCRIPTIONAL REGULATOR"/>
    <property type="match status" value="1"/>
</dbReference>
<dbReference type="InterPro" id="IPR001387">
    <property type="entry name" value="Cro/C1-type_HTH"/>
</dbReference>
<dbReference type="Gene3D" id="1.10.260.40">
    <property type="entry name" value="lambda repressor-like DNA-binding domains"/>
    <property type="match status" value="1"/>
</dbReference>
<dbReference type="SMART" id="SM00530">
    <property type="entry name" value="HTH_XRE"/>
    <property type="match status" value="1"/>
</dbReference>
<feature type="domain" description="HTH cro/C1-type" evidence="2">
    <location>
        <begin position="20"/>
        <end position="74"/>
    </location>
</feature>
<organism evidence="3 4">
    <name type="scientific">Streptomyces caeni</name>
    <dbReference type="NCBI Taxonomy" id="2307231"/>
    <lineage>
        <taxon>Bacteria</taxon>
        <taxon>Bacillati</taxon>
        <taxon>Actinomycetota</taxon>
        <taxon>Actinomycetes</taxon>
        <taxon>Kitasatosporales</taxon>
        <taxon>Streptomycetaceae</taxon>
        <taxon>Streptomyces</taxon>
    </lineage>
</organism>
<keyword evidence="1" id="KW-0238">DNA-binding</keyword>
<evidence type="ECO:0000259" key="2">
    <source>
        <dbReference type="PROSITE" id="PS50943"/>
    </source>
</evidence>
<dbReference type="EMBL" id="JBHUDX010000004">
    <property type="protein sequence ID" value="MFD1657022.1"/>
    <property type="molecule type" value="Genomic_DNA"/>
</dbReference>
<reference evidence="4" key="1">
    <citation type="journal article" date="2019" name="Int. J. Syst. Evol. Microbiol.">
        <title>The Global Catalogue of Microorganisms (GCM) 10K type strain sequencing project: providing services to taxonomists for standard genome sequencing and annotation.</title>
        <authorList>
            <consortium name="The Broad Institute Genomics Platform"/>
            <consortium name="The Broad Institute Genome Sequencing Center for Infectious Disease"/>
            <person name="Wu L."/>
            <person name="Ma J."/>
        </authorList>
    </citation>
    <scope>NUCLEOTIDE SEQUENCE [LARGE SCALE GENOMIC DNA]</scope>
    <source>
        <strain evidence="4">CGMCC 1.12470</strain>
    </source>
</reference>
<protein>
    <submittedName>
        <fullName evidence="3">Helix-turn-helix domain-containing protein</fullName>
    </submittedName>
</protein>
<dbReference type="PROSITE" id="PS50943">
    <property type="entry name" value="HTH_CROC1"/>
    <property type="match status" value="1"/>
</dbReference>
<evidence type="ECO:0000313" key="4">
    <source>
        <dbReference type="Proteomes" id="UP001597261"/>
    </source>
</evidence>
<keyword evidence="4" id="KW-1185">Reference proteome</keyword>
<dbReference type="RefSeq" id="WP_381077498.1">
    <property type="nucleotide sequence ID" value="NZ_JBHUDX010000004.1"/>
</dbReference>
<dbReference type="Pfam" id="PF01381">
    <property type="entry name" value="HTH_3"/>
    <property type="match status" value="1"/>
</dbReference>
<sequence>MPRDSPDWIFERRRELGDRIRALRLDANYTQERFAELTGIDRRTLQRIERGESDPRYGHLLRIAAALDIRVTVLVD</sequence>
<name>A0ABW4IK58_9ACTN</name>
<evidence type="ECO:0000313" key="3">
    <source>
        <dbReference type="EMBL" id="MFD1657022.1"/>
    </source>
</evidence>
<gene>
    <name evidence="3" type="ORF">ACFSL4_01910</name>
</gene>
<accession>A0ABW4IK58</accession>
<proteinExistence type="predicted"/>
<dbReference type="InterPro" id="IPR010982">
    <property type="entry name" value="Lambda_DNA-bd_dom_sf"/>
</dbReference>